<dbReference type="EMBL" id="UOEF01000109">
    <property type="protein sequence ID" value="VAV90768.1"/>
    <property type="molecule type" value="Genomic_DNA"/>
</dbReference>
<dbReference type="AlphaFoldDB" id="A0A3B0RR63"/>
<dbReference type="SUPFAM" id="SSF82771">
    <property type="entry name" value="GIY-YIG endonuclease"/>
    <property type="match status" value="1"/>
</dbReference>
<dbReference type="CDD" id="cd10448">
    <property type="entry name" value="GIY-YIG_unchar_3"/>
    <property type="match status" value="1"/>
</dbReference>
<gene>
    <name evidence="2" type="ORF">MNBD_ALPHA04-59</name>
</gene>
<accession>A0A3B0RR63</accession>
<dbReference type="InterPro" id="IPR000305">
    <property type="entry name" value="GIY-YIG_endonuc"/>
</dbReference>
<sequence>MNKPGTVYFMANRKNGAIYTGVTSDLVKRIYQHRNGLIDGFTKEHDCKKLVWFEAYDDLDQARSRELQIKKWKRNWKIKRIEENNPDWKDLWFAIAK</sequence>
<evidence type="ECO:0000313" key="2">
    <source>
        <dbReference type="EMBL" id="VAV90768.1"/>
    </source>
</evidence>
<feature type="domain" description="GIY-YIG" evidence="1">
    <location>
        <begin position="3"/>
        <end position="79"/>
    </location>
</feature>
<name>A0A3B0RR63_9ZZZZ</name>
<dbReference type="InterPro" id="IPR035901">
    <property type="entry name" value="GIY-YIG_endonuc_sf"/>
</dbReference>
<dbReference type="Gene3D" id="3.40.1440.10">
    <property type="entry name" value="GIY-YIG endonuclease"/>
    <property type="match status" value="1"/>
</dbReference>
<dbReference type="PANTHER" id="PTHR34477:SF5">
    <property type="entry name" value="BSL5627 PROTEIN"/>
    <property type="match status" value="1"/>
</dbReference>
<evidence type="ECO:0000259" key="1">
    <source>
        <dbReference type="PROSITE" id="PS50164"/>
    </source>
</evidence>
<dbReference type="PROSITE" id="PS50164">
    <property type="entry name" value="GIY_YIG"/>
    <property type="match status" value="1"/>
</dbReference>
<reference evidence="2" key="1">
    <citation type="submission" date="2018-06" db="EMBL/GenBank/DDBJ databases">
        <authorList>
            <person name="Zhirakovskaya E."/>
        </authorList>
    </citation>
    <scope>NUCLEOTIDE SEQUENCE</scope>
</reference>
<dbReference type="Pfam" id="PF01541">
    <property type="entry name" value="GIY-YIG"/>
    <property type="match status" value="1"/>
</dbReference>
<dbReference type="InterPro" id="IPR050190">
    <property type="entry name" value="UPF0213_domain"/>
</dbReference>
<proteinExistence type="predicted"/>
<dbReference type="SMART" id="SM00465">
    <property type="entry name" value="GIYc"/>
    <property type="match status" value="1"/>
</dbReference>
<protein>
    <submittedName>
        <fullName evidence="2">Excinuclease ABC, C subunit-like</fullName>
    </submittedName>
</protein>
<dbReference type="PANTHER" id="PTHR34477">
    <property type="entry name" value="UPF0213 PROTEIN YHBQ"/>
    <property type="match status" value="1"/>
</dbReference>
<organism evidence="2">
    <name type="scientific">hydrothermal vent metagenome</name>
    <dbReference type="NCBI Taxonomy" id="652676"/>
    <lineage>
        <taxon>unclassified sequences</taxon>
        <taxon>metagenomes</taxon>
        <taxon>ecological metagenomes</taxon>
    </lineage>
</organism>